<evidence type="ECO:0000256" key="1">
    <source>
        <dbReference type="SAM" id="MobiDB-lite"/>
    </source>
</evidence>
<organism evidence="3 4">
    <name type="scientific">Paraclostridium sordellii</name>
    <name type="common">Clostridium sordellii</name>
    <dbReference type="NCBI Taxonomy" id="1505"/>
    <lineage>
        <taxon>Bacteria</taxon>
        <taxon>Bacillati</taxon>
        <taxon>Bacillota</taxon>
        <taxon>Clostridia</taxon>
        <taxon>Peptostreptococcales</taxon>
        <taxon>Peptostreptococcaceae</taxon>
        <taxon>Paraclostridium</taxon>
    </lineage>
</organism>
<keyword evidence="4" id="KW-1185">Reference proteome</keyword>
<name>A0ABM9RPZ5_PARSO</name>
<reference evidence="3 4" key="1">
    <citation type="submission" date="2014-11" db="EMBL/GenBank/DDBJ databases">
        <authorList>
            <person name="Aslett M.A."/>
            <person name="De Silva N."/>
        </authorList>
    </citation>
    <scope>NUCLEOTIDE SEQUENCE [LARGE SCALE GENOMIC DNA]</scope>
    <source>
        <strain evidence="3 4">ATCC9714</strain>
    </source>
</reference>
<feature type="region of interest" description="Disordered" evidence="1">
    <location>
        <begin position="24"/>
        <end position="85"/>
    </location>
</feature>
<dbReference type="Proteomes" id="UP000032811">
    <property type="component" value="Chromosome 1"/>
</dbReference>
<evidence type="ECO:0000313" key="4">
    <source>
        <dbReference type="Proteomes" id="UP000032811"/>
    </source>
</evidence>
<feature type="compositionally biased region" description="Basic and acidic residues" evidence="1">
    <location>
        <begin position="65"/>
        <end position="77"/>
    </location>
</feature>
<feature type="chain" id="PRO_5046453425" evidence="2">
    <location>
        <begin position="21"/>
        <end position="187"/>
    </location>
</feature>
<evidence type="ECO:0000313" key="3">
    <source>
        <dbReference type="EMBL" id="CEJ74078.1"/>
    </source>
</evidence>
<keyword evidence="2" id="KW-0732">Signal</keyword>
<dbReference type="GeneID" id="97537802"/>
<dbReference type="PROSITE" id="PS51257">
    <property type="entry name" value="PROKAR_LIPOPROTEIN"/>
    <property type="match status" value="1"/>
</dbReference>
<evidence type="ECO:0000256" key="2">
    <source>
        <dbReference type="SAM" id="SignalP"/>
    </source>
</evidence>
<dbReference type="EMBL" id="LN679998">
    <property type="protein sequence ID" value="CEJ74078.1"/>
    <property type="molecule type" value="Genomic_DNA"/>
</dbReference>
<gene>
    <name evidence="3" type="ORF">ATCC9714_19661</name>
</gene>
<sequence>MKIKLGILSLLIVVGFGVVGCSNNDKKTSSETTSESVQNTEYTDTTDTIDSTSKLKINEDMDTTVEDKKDTKVEKSSDSSTPSDLTADNIKMLVRQNLAGDKLNDVNFDGENITVSVKLADPAPLTEKDVAVVRFGGISDDLLDKDGWNTLTVNFEGLGSITMNASSAVLNEYGQKCFHSEDYEGQL</sequence>
<keyword evidence="3" id="KW-0449">Lipoprotein</keyword>
<feature type="compositionally biased region" description="Low complexity" evidence="1">
    <location>
        <begin position="43"/>
        <end position="52"/>
    </location>
</feature>
<protein>
    <submittedName>
        <fullName evidence="3">Lipoprotein</fullName>
    </submittedName>
</protein>
<feature type="signal peptide" evidence="2">
    <location>
        <begin position="1"/>
        <end position="20"/>
    </location>
</feature>
<dbReference type="RefSeq" id="WP_021125497.1">
    <property type="nucleotide sequence ID" value="NZ_CDNJ01000003.1"/>
</dbReference>
<accession>A0ABM9RPZ5</accession>
<proteinExistence type="predicted"/>